<evidence type="ECO:0000313" key="2">
    <source>
        <dbReference type="Proteomes" id="UP001156141"/>
    </source>
</evidence>
<sequence>MKLAPSEVKKAYKISKIIQHRIDMTKELNLRSTDIFPDLVRKGLYEEDKNNGIHFRRFLKKLAQHGELRSLIPQCTHIAPAKGEKFNEWYFNDAKDKMPETRPLNGGDILKSKTTSQNPNLVITDKHRMDLDEAIDIIKMLIAGINPVTERFQDDLGVCNEIVVKEALKTIIDPVSYKEKEEIKPKNIPPKLPKRIFRNTEEKLLSASSLGKLKNKNYQDVIKIMNTYELIVSTNIITTMGGRTRFEIQT</sequence>
<evidence type="ECO:0000313" key="1">
    <source>
        <dbReference type="EMBL" id="MCH4552203.1"/>
    </source>
</evidence>
<dbReference type="EMBL" id="JAKVQD010000001">
    <property type="protein sequence ID" value="MCH4552203.1"/>
    <property type="molecule type" value="Genomic_DNA"/>
</dbReference>
<name>A0ABS9RGZ1_9FLAO</name>
<accession>A0ABS9RGZ1</accession>
<dbReference type="RefSeq" id="WP_240572515.1">
    <property type="nucleotide sequence ID" value="NZ_CP136709.1"/>
</dbReference>
<organism evidence="1 2">
    <name type="scientific">Aestuariibaculum lutulentum</name>
    <dbReference type="NCBI Taxonomy" id="2920935"/>
    <lineage>
        <taxon>Bacteria</taxon>
        <taxon>Pseudomonadati</taxon>
        <taxon>Bacteroidota</taxon>
        <taxon>Flavobacteriia</taxon>
        <taxon>Flavobacteriales</taxon>
        <taxon>Flavobacteriaceae</taxon>
    </lineage>
</organism>
<protein>
    <submittedName>
        <fullName evidence="1">Uncharacterized protein</fullName>
    </submittedName>
</protein>
<proteinExistence type="predicted"/>
<comment type="caution">
    <text evidence="1">The sequence shown here is derived from an EMBL/GenBank/DDBJ whole genome shotgun (WGS) entry which is preliminary data.</text>
</comment>
<keyword evidence="2" id="KW-1185">Reference proteome</keyword>
<gene>
    <name evidence="1" type="ORF">MKW35_06195</name>
</gene>
<dbReference type="Proteomes" id="UP001156141">
    <property type="component" value="Unassembled WGS sequence"/>
</dbReference>
<reference evidence="1" key="1">
    <citation type="submission" date="2022-02" db="EMBL/GenBank/DDBJ databases">
        <title>Aestuariibaculum sp., a marine bacterium isolated from sediment in Guangxi.</title>
        <authorList>
            <person name="Ying J."/>
        </authorList>
    </citation>
    <scope>NUCLEOTIDE SEQUENCE</scope>
    <source>
        <strain evidence="1">L182</strain>
    </source>
</reference>